<keyword evidence="3" id="KW-1185">Reference proteome</keyword>
<name>A0A1E3QBT4_LIPST</name>
<dbReference type="EMBL" id="KV454291">
    <property type="protein sequence ID" value="ODQ75145.1"/>
    <property type="molecule type" value="Genomic_DNA"/>
</dbReference>
<dbReference type="AlphaFoldDB" id="A0A1E3QBT4"/>
<accession>A0A1E3QBT4</accession>
<evidence type="ECO:0000313" key="3">
    <source>
        <dbReference type="Proteomes" id="UP000094385"/>
    </source>
</evidence>
<evidence type="ECO:0000313" key="2">
    <source>
        <dbReference type="EMBL" id="ODQ75145.1"/>
    </source>
</evidence>
<gene>
    <name evidence="2" type="ORF">LIPSTDRAFT_239447</name>
</gene>
<reference evidence="2 3" key="1">
    <citation type="journal article" date="2016" name="Proc. Natl. Acad. Sci. U.S.A.">
        <title>Comparative genomics of biotechnologically important yeasts.</title>
        <authorList>
            <person name="Riley R."/>
            <person name="Haridas S."/>
            <person name="Wolfe K.H."/>
            <person name="Lopes M.R."/>
            <person name="Hittinger C.T."/>
            <person name="Goeker M."/>
            <person name="Salamov A.A."/>
            <person name="Wisecaver J.H."/>
            <person name="Long T.M."/>
            <person name="Calvey C.H."/>
            <person name="Aerts A.L."/>
            <person name="Barry K.W."/>
            <person name="Choi C."/>
            <person name="Clum A."/>
            <person name="Coughlan A.Y."/>
            <person name="Deshpande S."/>
            <person name="Douglass A.P."/>
            <person name="Hanson S.J."/>
            <person name="Klenk H.-P."/>
            <person name="LaButti K.M."/>
            <person name="Lapidus A."/>
            <person name="Lindquist E.A."/>
            <person name="Lipzen A.M."/>
            <person name="Meier-Kolthoff J.P."/>
            <person name="Ohm R.A."/>
            <person name="Otillar R.P."/>
            <person name="Pangilinan J.L."/>
            <person name="Peng Y."/>
            <person name="Rokas A."/>
            <person name="Rosa C.A."/>
            <person name="Scheuner C."/>
            <person name="Sibirny A.A."/>
            <person name="Slot J.C."/>
            <person name="Stielow J.B."/>
            <person name="Sun H."/>
            <person name="Kurtzman C.P."/>
            <person name="Blackwell M."/>
            <person name="Grigoriev I.V."/>
            <person name="Jeffries T.W."/>
        </authorList>
    </citation>
    <scope>NUCLEOTIDE SEQUENCE [LARGE SCALE GENOMIC DNA]</scope>
    <source>
        <strain evidence="2 3">NRRL Y-11557</strain>
    </source>
</reference>
<keyword evidence="1" id="KW-0472">Membrane</keyword>
<organism evidence="2 3">
    <name type="scientific">Lipomyces starkeyi NRRL Y-11557</name>
    <dbReference type="NCBI Taxonomy" id="675824"/>
    <lineage>
        <taxon>Eukaryota</taxon>
        <taxon>Fungi</taxon>
        <taxon>Dikarya</taxon>
        <taxon>Ascomycota</taxon>
        <taxon>Saccharomycotina</taxon>
        <taxon>Lipomycetes</taxon>
        <taxon>Lipomycetales</taxon>
        <taxon>Lipomycetaceae</taxon>
        <taxon>Lipomyces</taxon>
    </lineage>
</organism>
<feature type="transmembrane region" description="Helical" evidence="1">
    <location>
        <begin position="31"/>
        <end position="49"/>
    </location>
</feature>
<dbReference type="Proteomes" id="UP000094385">
    <property type="component" value="Unassembled WGS sequence"/>
</dbReference>
<keyword evidence="1" id="KW-1133">Transmembrane helix</keyword>
<protein>
    <submittedName>
        <fullName evidence="2">Uncharacterized protein</fullName>
    </submittedName>
</protein>
<proteinExistence type="predicted"/>
<evidence type="ECO:0000256" key="1">
    <source>
        <dbReference type="SAM" id="Phobius"/>
    </source>
</evidence>
<keyword evidence="1" id="KW-0812">Transmembrane</keyword>
<sequence length="65" mass="7319">MHLMPVNAMPSGVKMAVRFIVHISPKQNLKLVNFVVILVCLLRLCILVFQQAVHLHKCTGAGKRR</sequence>